<evidence type="ECO:0000313" key="15">
    <source>
        <dbReference type="Proteomes" id="UP000032414"/>
    </source>
</evidence>
<evidence type="ECO:0000313" key="16">
    <source>
        <dbReference type="Proteomes" id="UP000182998"/>
    </source>
</evidence>
<feature type="domain" description="T2SS protein K first SAM-like" evidence="12">
    <location>
        <begin position="110"/>
        <end position="210"/>
    </location>
</feature>
<dbReference type="Pfam" id="PF03934">
    <property type="entry name" value="T2SSK"/>
    <property type="match status" value="1"/>
</dbReference>
<dbReference type="InterPro" id="IPR038072">
    <property type="entry name" value="GspK_central_sf"/>
</dbReference>
<dbReference type="RefSeq" id="WP_045099371.1">
    <property type="nucleotide sequence ID" value="NZ_CP020614.1"/>
</dbReference>
<dbReference type="PIRSF" id="PIRSF002786">
    <property type="entry name" value="XcpX"/>
    <property type="match status" value="1"/>
</dbReference>
<keyword evidence="16" id="KW-1185">Reference proteome</keyword>
<accession>A0A098GF17</accession>
<dbReference type="EMBL" id="LN614830">
    <property type="protein sequence ID" value="CEG61068.1"/>
    <property type="molecule type" value="Genomic_DNA"/>
</dbReference>
<comment type="similarity">
    <text evidence="2 10">Belongs to the GSP K family.</text>
</comment>
<dbReference type="PANTHER" id="PTHR38831:SF1">
    <property type="entry name" value="TYPE II SECRETION SYSTEM PROTEIN K-RELATED"/>
    <property type="match status" value="1"/>
</dbReference>
<dbReference type="KEGG" id="tmc:LMI_1774"/>
<evidence type="ECO:0000256" key="4">
    <source>
        <dbReference type="ARBA" id="ARBA00022475"/>
    </source>
</evidence>
<dbReference type="SUPFAM" id="SSF158544">
    <property type="entry name" value="GspK insert domain-like"/>
    <property type="match status" value="1"/>
</dbReference>
<evidence type="ECO:0000256" key="3">
    <source>
        <dbReference type="ARBA" id="ARBA00022448"/>
    </source>
</evidence>
<keyword evidence="3 10" id="KW-0813">Transport</keyword>
<keyword evidence="7" id="KW-0653">Protein transport</keyword>
<evidence type="ECO:0000313" key="13">
    <source>
        <dbReference type="EMBL" id="CEG61068.1"/>
    </source>
</evidence>
<keyword evidence="6" id="KW-0812">Transmembrane</keyword>
<evidence type="ECO:0000256" key="6">
    <source>
        <dbReference type="ARBA" id="ARBA00022692"/>
    </source>
</evidence>
<proteinExistence type="inferred from homology"/>
<reference evidence="14 16" key="3">
    <citation type="submission" date="2016-10" db="EMBL/GenBank/DDBJ databases">
        <authorList>
            <person name="Varghese N."/>
            <person name="Submissions S."/>
        </authorList>
    </citation>
    <scope>NUCLEOTIDE SEQUENCE [LARGE SCALE GENOMIC DNA]</scope>
    <source>
        <strain evidence="14 16">ATCC 33218</strain>
    </source>
</reference>
<evidence type="ECO:0000313" key="14">
    <source>
        <dbReference type="EMBL" id="SCY29232.1"/>
    </source>
</evidence>
<dbReference type="InterPro" id="IPR005628">
    <property type="entry name" value="GspK"/>
</dbReference>
<comment type="subcellular location">
    <subcellularLocation>
        <location evidence="1 10">Cell inner membrane</location>
    </subcellularLocation>
</comment>
<name>A0A098GF17_LEGMI</name>
<evidence type="ECO:0000259" key="11">
    <source>
        <dbReference type="Pfam" id="PF03934"/>
    </source>
</evidence>
<dbReference type="PATRIC" id="fig|451.8.peg.1525"/>
<evidence type="ECO:0000256" key="8">
    <source>
        <dbReference type="ARBA" id="ARBA00022989"/>
    </source>
</evidence>
<dbReference type="HOGENOM" id="CLU_057294_2_0_6"/>
<evidence type="ECO:0000256" key="9">
    <source>
        <dbReference type="ARBA" id="ARBA00023136"/>
    </source>
</evidence>
<evidence type="ECO:0000256" key="10">
    <source>
        <dbReference type="PIRNR" id="PIRNR002786"/>
    </source>
</evidence>
<dbReference type="Gene3D" id="1.10.40.60">
    <property type="entry name" value="EpsJ-like"/>
    <property type="match status" value="2"/>
</dbReference>
<evidence type="ECO:0000256" key="7">
    <source>
        <dbReference type="ARBA" id="ARBA00022927"/>
    </source>
</evidence>
<dbReference type="InterPro" id="IPR049179">
    <property type="entry name" value="T2SSK_SAM-like_2nd"/>
</dbReference>
<reference evidence="15" key="1">
    <citation type="submission" date="2014-09" db="EMBL/GenBank/DDBJ databases">
        <authorList>
            <person name="Gomez-Valero L."/>
        </authorList>
    </citation>
    <scope>NUCLEOTIDE SEQUENCE [LARGE SCALE GENOMIC DNA]</scope>
    <source>
        <strain evidence="15">ATCC33218</strain>
    </source>
</reference>
<feature type="domain" description="T2SS protein K second SAM-like" evidence="11">
    <location>
        <begin position="214"/>
        <end position="261"/>
    </location>
</feature>
<evidence type="ECO:0000256" key="2">
    <source>
        <dbReference type="ARBA" id="ARBA00007246"/>
    </source>
</evidence>
<dbReference type="SUPFAM" id="SSF47781">
    <property type="entry name" value="RuvA domain 2-like"/>
    <property type="match status" value="1"/>
</dbReference>
<dbReference type="EMBL" id="FMVN01000006">
    <property type="protein sequence ID" value="SCY29232.1"/>
    <property type="molecule type" value="Genomic_DNA"/>
</dbReference>
<keyword evidence="4 10" id="KW-1003">Cell membrane</keyword>
<dbReference type="STRING" id="451.B6N58_07100"/>
<evidence type="ECO:0000256" key="5">
    <source>
        <dbReference type="ARBA" id="ARBA00022519"/>
    </source>
</evidence>
<dbReference type="AlphaFoldDB" id="A0A098GF17"/>
<dbReference type="GO" id="GO:0005886">
    <property type="term" value="C:plasma membrane"/>
    <property type="evidence" value="ECO:0007669"/>
    <property type="project" value="UniProtKB-SubCell"/>
</dbReference>
<dbReference type="NCBIfam" id="NF037980">
    <property type="entry name" value="T2SS_GspK"/>
    <property type="match status" value="1"/>
</dbReference>
<gene>
    <name evidence="13" type="primary">Ispk</name>
    <name evidence="13" type="ORF">LMI_1774</name>
    <name evidence="14" type="ORF">SAMN02982997_01281</name>
</gene>
<dbReference type="GO" id="GO:0009306">
    <property type="term" value="P:protein secretion"/>
    <property type="evidence" value="ECO:0007669"/>
    <property type="project" value="InterPro"/>
</dbReference>
<keyword evidence="8" id="KW-1133">Transmembrane helix</keyword>
<dbReference type="Pfam" id="PF21687">
    <property type="entry name" value="T2SSK_1st"/>
    <property type="match status" value="1"/>
</dbReference>
<protein>
    <recommendedName>
        <fullName evidence="10">Type II secretion system protein K</fullName>
    </recommendedName>
</protein>
<dbReference type="PANTHER" id="PTHR38831">
    <property type="entry name" value="TYPE II SECRETION SYSTEM PROTEIN K"/>
    <property type="match status" value="1"/>
</dbReference>
<sequence length="317" mass="35909">MRKNNRLHPKRRNGSALISALFIMTLVAIAATAMSTRLQLDIYRTRLTIESDKLYLASQAVSFWAMSELANSQNQFTVSGPFGKLLIFPAKLKSIYPDILIKGSLYDLQSRFNLNNVSEQKNQLPFLNFLKNATKLNQQQREELRLILNNWLAPYQPGQDNEIDLFYLKQKPAHYPAHQFMRSVSEFRLLKGVNAKLYSSLLNLITALPEITPVNINTASHPVLMSLGYGLTPAQANELISIRGKKGITNLRQINPLLQKLNIREEQITITSQYFMSIAQVSAGDLNLTVYSLLKRSKDKKGRFNVSIISESFNAFG</sequence>
<dbReference type="Gene3D" id="3.30.1300.30">
    <property type="entry name" value="GSPII I/J protein-like"/>
    <property type="match status" value="1"/>
</dbReference>
<dbReference type="InterPro" id="IPR010994">
    <property type="entry name" value="RuvA_2-like"/>
</dbReference>
<dbReference type="OrthoDB" id="9788973at2"/>
<dbReference type="Proteomes" id="UP000182998">
    <property type="component" value="Unassembled WGS sequence"/>
</dbReference>
<dbReference type="InterPro" id="IPR049031">
    <property type="entry name" value="T2SSK_SAM-like_1st"/>
</dbReference>
<keyword evidence="5 10" id="KW-0997">Cell inner membrane</keyword>
<reference evidence="13" key="2">
    <citation type="submission" date="2014-09" db="EMBL/GenBank/DDBJ databases">
        <authorList>
            <person name="GOMEZ-VALERO Laura"/>
        </authorList>
    </citation>
    <scope>NUCLEOTIDE SEQUENCE</scope>
    <source>
        <strain evidence="13">ATCC33218</strain>
    </source>
</reference>
<organism evidence="13 15">
    <name type="scientific">Legionella micdadei</name>
    <name type="common">Tatlockia micdadei</name>
    <dbReference type="NCBI Taxonomy" id="451"/>
    <lineage>
        <taxon>Bacteria</taxon>
        <taxon>Pseudomonadati</taxon>
        <taxon>Pseudomonadota</taxon>
        <taxon>Gammaproteobacteria</taxon>
        <taxon>Legionellales</taxon>
        <taxon>Legionellaceae</taxon>
        <taxon>Legionella</taxon>
    </lineage>
</organism>
<evidence type="ECO:0000259" key="12">
    <source>
        <dbReference type="Pfam" id="PF21687"/>
    </source>
</evidence>
<evidence type="ECO:0000256" key="1">
    <source>
        <dbReference type="ARBA" id="ARBA00004533"/>
    </source>
</evidence>
<keyword evidence="9 10" id="KW-0472">Membrane</keyword>
<dbReference type="Proteomes" id="UP000032414">
    <property type="component" value="Chromosome I"/>
</dbReference>